<accession>A0A7S3JRE5</accession>
<gene>
    <name evidence="7" type="ORF">ALAG00032_LOCUS3196</name>
</gene>
<dbReference type="InterPro" id="IPR036898">
    <property type="entry name" value="RNA_pol_Rpb7-like_N_sf"/>
</dbReference>
<feature type="domain" description="S1 motif" evidence="5">
    <location>
        <begin position="83"/>
        <end position="162"/>
    </location>
</feature>
<dbReference type="AlphaFoldDB" id="A0A7S3JRE5"/>
<dbReference type="SUPFAM" id="SSF88798">
    <property type="entry name" value="N-terminal, heterodimerisation domain of RBP7 (RpoE)"/>
    <property type="match status" value="1"/>
</dbReference>
<organism evidence="7">
    <name type="scientific">Aureoumbra lagunensis</name>
    <dbReference type="NCBI Taxonomy" id="44058"/>
    <lineage>
        <taxon>Eukaryota</taxon>
        <taxon>Sar</taxon>
        <taxon>Stramenopiles</taxon>
        <taxon>Ochrophyta</taxon>
        <taxon>Pelagophyceae</taxon>
        <taxon>Pelagomonadales</taxon>
        <taxon>Aureoumbra</taxon>
    </lineage>
</organism>
<protein>
    <recommendedName>
        <fullName evidence="8">DNA-directed RNA polymerase II subunit RPB7</fullName>
    </recommendedName>
</protein>
<dbReference type="GO" id="GO:0003697">
    <property type="term" value="F:single-stranded DNA binding"/>
    <property type="evidence" value="ECO:0007669"/>
    <property type="project" value="TreeGrafter"/>
</dbReference>
<dbReference type="EMBL" id="HBIJ01004537">
    <property type="protein sequence ID" value="CAE0362455.1"/>
    <property type="molecule type" value="Transcribed_RNA"/>
</dbReference>
<evidence type="ECO:0000256" key="2">
    <source>
        <dbReference type="ARBA" id="ARBA00009307"/>
    </source>
</evidence>
<dbReference type="Gene3D" id="2.40.50.140">
    <property type="entry name" value="Nucleic acid-binding proteins"/>
    <property type="match status" value="1"/>
</dbReference>
<evidence type="ECO:0000256" key="3">
    <source>
        <dbReference type="ARBA" id="ARBA00022478"/>
    </source>
</evidence>
<dbReference type="InterPro" id="IPR005576">
    <property type="entry name" value="Rpb7-like_N"/>
</dbReference>
<dbReference type="PANTHER" id="PTHR12709:SF4">
    <property type="entry name" value="DNA-DIRECTED RNA POLYMERASE II SUBUNIT RPB7"/>
    <property type="match status" value="1"/>
</dbReference>
<keyword evidence="3" id="KW-0240">DNA-directed RNA polymerase</keyword>
<dbReference type="GO" id="GO:0003727">
    <property type="term" value="F:single-stranded RNA binding"/>
    <property type="evidence" value="ECO:0007669"/>
    <property type="project" value="TreeGrafter"/>
</dbReference>
<evidence type="ECO:0000313" key="7">
    <source>
        <dbReference type="EMBL" id="CAE0362455.1"/>
    </source>
</evidence>
<dbReference type="GO" id="GO:0000932">
    <property type="term" value="C:P-body"/>
    <property type="evidence" value="ECO:0007669"/>
    <property type="project" value="TreeGrafter"/>
</dbReference>
<dbReference type="GO" id="GO:0006367">
    <property type="term" value="P:transcription initiation at RNA polymerase II promoter"/>
    <property type="evidence" value="ECO:0007669"/>
    <property type="project" value="TreeGrafter"/>
</dbReference>
<dbReference type="Pfam" id="PF03876">
    <property type="entry name" value="SHS2_Rpb7-N"/>
    <property type="match status" value="1"/>
</dbReference>
<dbReference type="InterPro" id="IPR003029">
    <property type="entry name" value="S1_domain"/>
</dbReference>
<dbReference type="Pfam" id="PF00575">
    <property type="entry name" value="S1"/>
    <property type="match status" value="1"/>
</dbReference>
<dbReference type="InterPro" id="IPR012340">
    <property type="entry name" value="NA-bd_OB-fold"/>
</dbReference>
<evidence type="ECO:0000256" key="4">
    <source>
        <dbReference type="ARBA" id="ARBA00023163"/>
    </source>
</evidence>
<evidence type="ECO:0008006" key="8">
    <source>
        <dbReference type="Google" id="ProtNLM"/>
    </source>
</evidence>
<sequence>MVFFYKEDLEYTMYLPPKFFGPKMKTHIKQELMKNLEGKSLGRMGYVICIIKVDEHHVNTGIIDYQTGCVTVNARYSAILLRPFKNEVIDARVTVVNELGFYTEAGPLTIFVSRHAMPPDLLEGYDRDVEAWISDDKEVEIRQRCIVRLRLLGVMTDTKQIVRYILLFLFTSLLLHRLPLGP</sequence>
<evidence type="ECO:0000256" key="1">
    <source>
        <dbReference type="ARBA" id="ARBA00004123"/>
    </source>
</evidence>
<feature type="domain" description="RNA polymerase Rpb7-like N-terminal" evidence="6">
    <location>
        <begin position="15"/>
        <end position="55"/>
    </location>
</feature>
<dbReference type="PANTHER" id="PTHR12709">
    <property type="entry name" value="DNA-DIRECTED RNA POLYMERASE II, III"/>
    <property type="match status" value="1"/>
</dbReference>
<dbReference type="GO" id="GO:0045948">
    <property type="term" value="P:positive regulation of translational initiation"/>
    <property type="evidence" value="ECO:0007669"/>
    <property type="project" value="TreeGrafter"/>
</dbReference>
<dbReference type="GO" id="GO:0060213">
    <property type="term" value="P:positive regulation of nuclear-transcribed mRNA poly(A) tail shortening"/>
    <property type="evidence" value="ECO:0007669"/>
    <property type="project" value="TreeGrafter"/>
</dbReference>
<dbReference type="GO" id="GO:0031369">
    <property type="term" value="F:translation initiation factor binding"/>
    <property type="evidence" value="ECO:0007669"/>
    <property type="project" value="TreeGrafter"/>
</dbReference>
<keyword evidence="4" id="KW-0804">Transcription</keyword>
<name>A0A7S3JRE5_9STRA</name>
<dbReference type="SUPFAM" id="SSF50249">
    <property type="entry name" value="Nucleic acid-binding proteins"/>
    <property type="match status" value="1"/>
</dbReference>
<evidence type="ECO:0000259" key="5">
    <source>
        <dbReference type="Pfam" id="PF00575"/>
    </source>
</evidence>
<comment type="similarity">
    <text evidence="2">Belongs to the eukaryotic RPB7/RPC8 RNA polymerase subunit family.</text>
</comment>
<dbReference type="FunFam" id="3.30.1490.120:FF:000001">
    <property type="entry name" value="DNA-directed RNA polymerase II subunit RPB7"/>
    <property type="match status" value="1"/>
</dbReference>
<dbReference type="InterPro" id="IPR045113">
    <property type="entry name" value="Rpb7-like"/>
</dbReference>
<evidence type="ECO:0000259" key="6">
    <source>
        <dbReference type="Pfam" id="PF03876"/>
    </source>
</evidence>
<dbReference type="GO" id="GO:0005665">
    <property type="term" value="C:RNA polymerase II, core complex"/>
    <property type="evidence" value="ECO:0007669"/>
    <property type="project" value="TreeGrafter"/>
</dbReference>
<comment type="subcellular location">
    <subcellularLocation>
        <location evidence="1">Nucleus</location>
    </subcellularLocation>
</comment>
<reference evidence="7" key="1">
    <citation type="submission" date="2021-01" db="EMBL/GenBank/DDBJ databases">
        <authorList>
            <person name="Corre E."/>
            <person name="Pelletier E."/>
            <person name="Niang G."/>
            <person name="Scheremetjew M."/>
            <person name="Finn R."/>
            <person name="Kale V."/>
            <person name="Holt S."/>
            <person name="Cochrane G."/>
            <person name="Meng A."/>
            <person name="Brown T."/>
            <person name="Cohen L."/>
        </authorList>
    </citation>
    <scope>NUCLEOTIDE SEQUENCE</scope>
    <source>
        <strain evidence="7">CCMP1510</strain>
    </source>
</reference>
<proteinExistence type="inferred from homology"/>
<dbReference type="Gene3D" id="3.30.1490.120">
    <property type="entry name" value="RNA polymerase Rpb7-like, N-terminal domain"/>
    <property type="match status" value="1"/>
</dbReference>